<dbReference type="STRING" id="2316362.A0A4V1Q1M8"/>
<evidence type="ECO:0000256" key="1">
    <source>
        <dbReference type="SAM" id="MobiDB-lite"/>
    </source>
</evidence>
<sequence>MAPSYNFPSPGRRSDMDSPMLTPSPRSRPPFPALAFSNDFEEIFRSPFKSPAQAQPYSSTYSISKPQPITADDEEGRVFASSNPSTLFPQLFSPQPLLTPAKPNATRTALSIKNMNQLSEVAADHKPLATRVGMKRKSNVHCTPLKVEGAEFQRLGPLPLPKTPVSKADPDVALGHHTTTLRKLRLADRMDVLDDSGCEMDDDDAEAVLLQKNRSSVVAVAKLVPTEIFMGT</sequence>
<name>A0A4V1Q1M8_9AGAR</name>
<dbReference type="AlphaFoldDB" id="A0A4V1Q1M8"/>
<gene>
    <name evidence="2" type="ORF">EST38_g13718</name>
</gene>
<comment type="caution">
    <text evidence="2">The sequence shown here is derived from an EMBL/GenBank/DDBJ whole genome shotgun (WGS) entry which is preliminary data.</text>
</comment>
<dbReference type="EMBL" id="SDEE01001390">
    <property type="protein sequence ID" value="RXW12138.1"/>
    <property type="molecule type" value="Genomic_DNA"/>
</dbReference>
<feature type="region of interest" description="Disordered" evidence="1">
    <location>
        <begin position="1"/>
        <end position="32"/>
    </location>
</feature>
<proteinExistence type="predicted"/>
<protein>
    <submittedName>
        <fullName evidence="2">Uncharacterized protein</fullName>
    </submittedName>
</protein>
<evidence type="ECO:0000313" key="2">
    <source>
        <dbReference type="EMBL" id="RXW12138.1"/>
    </source>
</evidence>
<evidence type="ECO:0000313" key="3">
    <source>
        <dbReference type="Proteomes" id="UP000290288"/>
    </source>
</evidence>
<reference evidence="2 3" key="1">
    <citation type="submission" date="2019-01" db="EMBL/GenBank/DDBJ databases">
        <title>Draft genome sequence of Psathyrella aberdarensis IHI B618.</title>
        <authorList>
            <person name="Buettner E."/>
            <person name="Kellner H."/>
        </authorList>
    </citation>
    <scope>NUCLEOTIDE SEQUENCE [LARGE SCALE GENOMIC DNA]</scope>
    <source>
        <strain evidence="2 3">IHI B618</strain>
    </source>
</reference>
<accession>A0A4V1Q1M8</accession>
<dbReference type="OrthoDB" id="5337378at2759"/>
<feature type="region of interest" description="Disordered" evidence="1">
    <location>
        <begin position="47"/>
        <end position="69"/>
    </location>
</feature>
<organism evidence="2 3">
    <name type="scientific">Candolleomyces aberdarensis</name>
    <dbReference type="NCBI Taxonomy" id="2316362"/>
    <lineage>
        <taxon>Eukaryota</taxon>
        <taxon>Fungi</taxon>
        <taxon>Dikarya</taxon>
        <taxon>Basidiomycota</taxon>
        <taxon>Agaricomycotina</taxon>
        <taxon>Agaricomycetes</taxon>
        <taxon>Agaricomycetidae</taxon>
        <taxon>Agaricales</taxon>
        <taxon>Agaricineae</taxon>
        <taxon>Psathyrellaceae</taxon>
        <taxon>Candolleomyces</taxon>
    </lineage>
</organism>
<dbReference type="Proteomes" id="UP000290288">
    <property type="component" value="Unassembled WGS sequence"/>
</dbReference>
<keyword evidence="3" id="KW-1185">Reference proteome</keyword>
<feature type="compositionally biased region" description="Polar residues" evidence="1">
    <location>
        <begin position="52"/>
        <end position="67"/>
    </location>
</feature>